<keyword evidence="1" id="KW-0479">Metal-binding</keyword>
<evidence type="ECO:0000256" key="1">
    <source>
        <dbReference type="PROSITE-ProRule" id="PRU00325"/>
    </source>
</evidence>
<keyword evidence="1" id="KW-0863">Zinc-finger</keyword>
<dbReference type="Proteomes" id="UP000716291">
    <property type="component" value="Unassembled WGS sequence"/>
</dbReference>
<comment type="caution">
    <text evidence="3">The sequence shown here is derived from an EMBL/GenBank/DDBJ whole genome shotgun (WGS) entry which is preliminary data.</text>
</comment>
<protein>
    <recommendedName>
        <fullName evidence="2">SWIM-type domain-containing protein</fullName>
    </recommendedName>
</protein>
<sequence>MVADSIPEDRMIEMISKDGDTQYTVESFNQETILYIAKINEDGKIVSCSCCYFKFNSAVCKHMYLLKRHINIEVGVLSRMETLLSQASIPALAATSINNSISDSVSSQDVERSILKRNIRLELDSFRHLKRNITAISDHDILDNVYKRLKEIR</sequence>
<dbReference type="AlphaFoldDB" id="A0A9P6WZP4"/>
<dbReference type="PROSITE" id="PS50966">
    <property type="entry name" value="ZF_SWIM"/>
    <property type="match status" value="1"/>
</dbReference>
<dbReference type="OrthoDB" id="2214116at2759"/>
<keyword evidence="1" id="KW-0862">Zinc</keyword>
<dbReference type="EMBL" id="JAANQT010002715">
    <property type="protein sequence ID" value="KAG1301965.1"/>
    <property type="molecule type" value="Genomic_DNA"/>
</dbReference>
<reference evidence="3" key="1">
    <citation type="journal article" date="2020" name="Microb. Genom.">
        <title>Genetic diversity of clinical and environmental Mucorales isolates obtained from an investigation of mucormycosis cases among solid organ transplant recipients.</title>
        <authorList>
            <person name="Nguyen M.H."/>
            <person name="Kaul D."/>
            <person name="Muto C."/>
            <person name="Cheng S.J."/>
            <person name="Richter R.A."/>
            <person name="Bruno V.M."/>
            <person name="Liu G."/>
            <person name="Beyhan S."/>
            <person name="Sundermann A.J."/>
            <person name="Mounaud S."/>
            <person name="Pasculle A.W."/>
            <person name="Nierman W.C."/>
            <person name="Driscoll E."/>
            <person name="Cumbie R."/>
            <person name="Clancy C.J."/>
            <person name="Dupont C.L."/>
        </authorList>
    </citation>
    <scope>NUCLEOTIDE SEQUENCE</scope>
    <source>
        <strain evidence="3">GL11</strain>
    </source>
</reference>
<dbReference type="InterPro" id="IPR007527">
    <property type="entry name" value="Znf_SWIM"/>
</dbReference>
<feature type="domain" description="SWIM-type" evidence="2">
    <location>
        <begin position="35"/>
        <end position="71"/>
    </location>
</feature>
<name>A0A9P6WZP4_RHIOR</name>
<dbReference type="Pfam" id="PF04434">
    <property type="entry name" value="SWIM"/>
    <property type="match status" value="1"/>
</dbReference>
<evidence type="ECO:0000259" key="2">
    <source>
        <dbReference type="PROSITE" id="PS50966"/>
    </source>
</evidence>
<keyword evidence="4" id="KW-1185">Reference proteome</keyword>
<organism evidence="3 4">
    <name type="scientific">Rhizopus oryzae</name>
    <name type="common">Mucormycosis agent</name>
    <name type="synonym">Rhizopus arrhizus var. delemar</name>
    <dbReference type="NCBI Taxonomy" id="64495"/>
    <lineage>
        <taxon>Eukaryota</taxon>
        <taxon>Fungi</taxon>
        <taxon>Fungi incertae sedis</taxon>
        <taxon>Mucoromycota</taxon>
        <taxon>Mucoromycotina</taxon>
        <taxon>Mucoromycetes</taxon>
        <taxon>Mucorales</taxon>
        <taxon>Mucorineae</taxon>
        <taxon>Rhizopodaceae</taxon>
        <taxon>Rhizopus</taxon>
    </lineage>
</organism>
<evidence type="ECO:0000313" key="4">
    <source>
        <dbReference type="Proteomes" id="UP000716291"/>
    </source>
</evidence>
<gene>
    <name evidence="3" type="ORF">G6F64_011338</name>
</gene>
<proteinExistence type="predicted"/>
<dbReference type="GO" id="GO:0008270">
    <property type="term" value="F:zinc ion binding"/>
    <property type="evidence" value="ECO:0007669"/>
    <property type="project" value="UniProtKB-KW"/>
</dbReference>
<evidence type="ECO:0000313" key="3">
    <source>
        <dbReference type="EMBL" id="KAG1301965.1"/>
    </source>
</evidence>
<accession>A0A9P6WZP4</accession>